<organism evidence="1 2">
    <name type="scientific">Steinernema carpocapsae</name>
    <name type="common">Entomopathogenic nematode</name>
    <dbReference type="NCBI Taxonomy" id="34508"/>
    <lineage>
        <taxon>Eukaryota</taxon>
        <taxon>Metazoa</taxon>
        <taxon>Ecdysozoa</taxon>
        <taxon>Nematoda</taxon>
        <taxon>Chromadorea</taxon>
        <taxon>Rhabditida</taxon>
        <taxon>Tylenchina</taxon>
        <taxon>Panagrolaimomorpha</taxon>
        <taxon>Strongyloidoidea</taxon>
        <taxon>Steinernematidae</taxon>
        <taxon>Steinernema</taxon>
    </lineage>
</organism>
<dbReference type="Proteomes" id="UP000298663">
    <property type="component" value="Unassembled WGS sequence"/>
</dbReference>
<reference evidence="1 2" key="2">
    <citation type="journal article" date="2019" name="G3 (Bethesda)">
        <title>Hybrid Assembly of the Genome of the Entomopathogenic Nematode Steinernema carpocapsae Identifies the X-Chromosome.</title>
        <authorList>
            <person name="Serra L."/>
            <person name="Macchietto M."/>
            <person name="Macias-Munoz A."/>
            <person name="McGill C.J."/>
            <person name="Rodriguez I.M."/>
            <person name="Rodriguez B."/>
            <person name="Murad R."/>
            <person name="Mortazavi A."/>
        </authorList>
    </citation>
    <scope>NUCLEOTIDE SEQUENCE [LARGE SCALE GENOMIC DNA]</scope>
    <source>
        <strain evidence="1 2">ALL</strain>
    </source>
</reference>
<name>A0A4U5NZN0_STECR</name>
<dbReference type="EMBL" id="AZBU02000003">
    <property type="protein sequence ID" value="TKR88861.1"/>
    <property type="molecule type" value="Genomic_DNA"/>
</dbReference>
<gene>
    <name evidence="1" type="ORF">L596_013037</name>
</gene>
<keyword evidence="2" id="KW-1185">Reference proteome</keyword>
<comment type="caution">
    <text evidence="1">The sequence shown here is derived from an EMBL/GenBank/DDBJ whole genome shotgun (WGS) entry which is preliminary data.</text>
</comment>
<sequence length="87" mass="10247">MCVICVSIASGLNDIFWISFQVICFQERVAGRLKSEKCTFAEIEPKHEWLKKNGRPETKKTASKRWTKWPLRFTSARPTITRELFRN</sequence>
<evidence type="ECO:0000313" key="2">
    <source>
        <dbReference type="Proteomes" id="UP000298663"/>
    </source>
</evidence>
<evidence type="ECO:0000313" key="1">
    <source>
        <dbReference type="EMBL" id="TKR88861.1"/>
    </source>
</evidence>
<dbReference type="AlphaFoldDB" id="A0A4U5NZN0"/>
<dbReference type="OrthoDB" id="5793039at2759"/>
<accession>A0A4U5NZN0</accession>
<reference evidence="1 2" key="1">
    <citation type="journal article" date="2015" name="Genome Biol.">
        <title>Comparative genomics of Steinernema reveals deeply conserved gene regulatory networks.</title>
        <authorList>
            <person name="Dillman A.R."/>
            <person name="Macchietto M."/>
            <person name="Porter C.F."/>
            <person name="Rogers A."/>
            <person name="Williams B."/>
            <person name="Antoshechkin I."/>
            <person name="Lee M.M."/>
            <person name="Goodwin Z."/>
            <person name="Lu X."/>
            <person name="Lewis E.E."/>
            <person name="Goodrich-Blair H."/>
            <person name="Stock S.P."/>
            <person name="Adams B.J."/>
            <person name="Sternberg P.W."/>
            <person name="Mortazavi A."/>
        </authorList>
    </citation>
    <scope>NUCLEOTIDE SEQUENCE [LARGE SCALE GENOMIC DNA]</scope>
    <source>
        <strain evidence="1 2">ALL</strain>
    </source>
</reference>
<protein>
    <submittedName>
        <fullName evidence="1">Uncharacterized protein</fullName>
    </submittedName>
</protein>
<proteinExistence type="predicted"/>